<name>A0A6V7LHZ4_9HYME</name>
<protein>
    <submittedName>
        <fullName evidence="2">Uncharacterized protein</fullName>
    </submittedName>
</protein>
<keyword evidence="1" id="KW-0812">Transmembrane</keyword>
<evidence type="ECO:0000256" key="1">
    <source>
        <dbReference type="SAM" id="Phobius"/>
    </source>
</evidence>
<keyword evidence="1" id="KW-0472">Membrane</keyword>
<reference evidence="2" key="1">
    <citation type="submission" date="2020-07" db="EMBL/GenBank/DDBJ databases">
        <authorList>
            <person name="Ferguson B K."/>
        </authorList>
    </citation>
    <scope>NUCLEOTIDE SEQUENCE</scope>
    <source>
        <strain evidence="2">L06</strain>
    </source>
</reference>
<keyword evidence="1" id="KW-1133">Transmembrane helix</keyword>
<organism evidence="2">
    <name type="scientific">Bracon brevicornis</name>
    <dbReference type="NCBI Taxonomy" id="1563983"/>
    <lineage>
        <taxon>Eukaryota</taxon>
        <taxon>Metazoa</taxon>
        <taxon>Ecdysozoa</taxon>
        <taxon>Arthropoda</taxon>
        <taxon>Hexapoda</taxon>
        <taxon>Insecta</taxon>
        <taxon>Pterygota</taxon>
        <taxon>Neoptera</taxon>
        <taxon>Endopterygota</taxon>
        <taxon>Hymenoptera</taxon>
        <taxon>Apocrita</taxon>
        <taxon>Ichneumonoidea</taxon>
        <taxon>Braconidae</taxon>
        <taxon>Braconinae</taxon>
        <taxon>Bracon</taxon>
    </lineage>
</organism>
<gene>
    <name evidence="2" type="ORF">BBRV_LOCUS105382</name>
</gene>
<proteinExistence type="predicted"/>
<sequence length="112" mass="12572">MISAYISNFDLNCTYVRSPKNDTLKELGKPSTANLSSGGLRVIRPKSAPVTDHILAMLLIASVIVAFVELLQLRFLNPKVSVETWSMNEHFFLCNSKPNFHLILYFEARAVS</sequence>
<feature type="transmembrane region" description="Helical" evidence="1">
    <location>
        <begin position="54"/>
        <end position="71"/>
    </location>
</feature>
<dbReference type="EMBL" id="CADCXW020000343">
    <property type="protein sequence ID" value="CAD1575101.1"/>
    <property type="molecule type" value="Genomic_DNA"/>
</dbReference>
<dbReference type="AlphaFoldDB" id="A0A6V7LHZ4"/>
<evidence type="ECO:0000313" key="2">
    <source>
        <dbReference type="EMBL" id="CAD1575101.1"/>
    </source>
</evidence>
<accession>A0A6V7LHZ4</accession>